<feature type="compositionally biased region" description="Pro residues" evidence="1">
    <location>
        <begin position="115"/>
        <end position="129"/>
    </location>
</feature>
<evidence type="ECO:0000256" key="1">
    <source>
        <dbReference type="SAM" id="MobiDB-lite"/>
    </source>
</evidence>
<dbReference type="AlphaFoldDB" id="A0AA41V037"/>
<keyword evidence="4" id="KW-1185">Reference proteome</keyword>
<feature type="chain" id="PRO_5041403537" evidence="2">
    <location>
        <begin position="25"/>
        <end position="237"/>
    </location>
</feature>
<dbReference type="Proteomes" id="UP001177140">
    <property type="component" value="Unassembled WGS sequence"/>
</dbReference>
<name>A0AA41V037_PAPNU</name>
<organism evidence="3 4">
    <name type="scientific">Papaver nudicaule</name>
    <name type="common">Iceland poppy</name>
    <dbReference type="NCBI Taxonomy" id="74823"/>
    <lineage>
        <taxon>Eukaryota</taxon>
        <taxon>Viridiplantae</taxon>
        <taxon>Streptophyta</taxon>
        <taxon>Embryophyta</taxon>
        <taxon>Tracheophyta</taxon>
        <taxon>Spermatophyta</taxon>
        <taxon>Magnoliopsida</taxon>
        <taxon>Ranunculales</taxon>
        <taxon>Papaveraceae</taxon>
        <taxon>Papaveroideae</taxon>
        <taxon>Papaver</taxon>
    </lineage>
</organism>
<evidence type="ECO:0000313" key="4">
    <source>
        <dbReference type="Proteomes" id="UP001177140"/>
    </source>
</evidence>
<evidence type="ECO:0000256" key="2">
    <source>
        <dbReference type="SAM" id="SignalP"/>
    </source>
</evidence>
<proteinExistence type="predicted"/>
<sequence>MASSSSSSVSIAVFLLLSMVLVSASTDRKNVFASVSPSLEKGSLTESNGICDPKDVSSDRTWGPTQDCNICTFYCTGVCAGMGTPMVKKACTPNSKKSQIFCQCCCAKPPSPPPPPPSPPPPSLPPPTPSGGGPCGQPGDTSTETTIITSNCADCTNWCKEECSDAGSYVLDDKCEIGESKFARRCKCCCRENSTPPPPSCPTQGCPSDVTWTIPGVSPCKYRLLSSLSSSSSLVSM</sequence>
<feature type="region of interest" description="Disordered" evidence="1">
    <location>
        <begin position="115"/>
        <end position="140"/>
    </location>
</feature>
<comment type="caution">
    <text evidence="3">The sequence shown here is derived from an EMBL/GenBank/DDBJ whole genome shotgun (WGS) entry which is preliminary data.</text>
</comment>
<accession>A0AA41V037</accession>
<protein>
    <submittedName>
        <fullName evidence="3">Uncharacterized protein</fullName>
    </submittedName>
</protein>
<feature type="region of interest" description="Disordered" evidence="1">
    <location>
        <begin position="41"/>
        <end position="61"/>
    </location>
</feature>
<reference evidence="3" key="1">
    <citation type="submission" date="2022-03" db="EMBL/GenBank/DDBJ databases">
        <title>A functionally conserved STORR gene fusion in Papaver species that diverged 16.8 million years ago.</title>
        <authorList>
            <person name="Catania T."/>
        </authorList>
    </citation>
    <scope>NUCLEOTIDE SEQUENCE</scope>
    <source>
        <strain evidence="3">S-191538</strain>
    </source>
</reference>
<keyword evidence="2" id="KW-0732">Signal</keyword>
<gene>
    <name evidence="3" type="ORF">MKW94_002924</name>
</gene>
<evidence type="ECO:0000313" key="3">
    <source>
        <dbReference type="EMBL" id="MCL7026612.1"/>
    </source>
</evidence>
<feature type="signal peptide" evidence="2">
    <location>
        <begin position="1"/>
        <end position="24"/>
    </location>
</feature>
<dbReference type="EMBL" id="JAJJMA010059123">
    <property type="protein sequence ID" value="MCL7026612.1"/>
    <property type="molecule type" value="Genomic_DNA"/>
</dbReference>